<keyword evidence="4" id="KW-0347">Helicase</keyword>
<dbReference type="Gene3D" id="3.40.50.10810">
    <property type="entry name" value="Tandem AAA-ATPase domain"/>
    <property type="match status" value="1"/>
</dbReference>
<dbReference type="CDD" id="cd18793">
    <property type="entry name" value="SF2_C_SNF"/>
    <property type="match status" value="1"/>
</dbReference>
<feature type="region of interest" description="Disordered" evidence="7">
    <location>
        <begin position="597"/>
        <end position="706"/>
    </location>
</feature>
<comment type="subcellular location">
    <subcellularLocation>
        <location evidence="1">Nucleus</location>
    </subcellularLocation>
</comment>
<evidence type="ECO:0000256" key="2">
    <source>
        <dbReference type="ARBA" id="ARBA00022741"/>
    </source>
</evidence>
<feature type="compositionally biased region" description="Polar residues" evidence="7">
    <location>
        <begin position="1"/>
        <end position="10"/>
    </location>
</feature>
<comment type="caution">
    <text evidence="10">The sequence shown here is derived from an EMBL/GenBank/DDBJ whole genome shotgun (WGS) entry which is preliminary data.</text>
</comment>
<feature type="domain" description="Helicase ATP-binding" evidence="8">
    <location>
        <begin position="901"/>
        <end position="1113"/>
    </location>
</feature>
<name>A0ABD1ZIE3_9MARC</name>
<feature type="region of interest" description="Disordered" evidence="7">
    <location>
        <begin position="435"/>
        <end position="472"/>
    </location>
</feature>
<dbReference type="PROSITE" id="PS51192">
    <property type="entry name" value="HELICASE_ATP_BIND_1"/>
    <property type="match status" value="1"/>
</dbReference>
<dbReference type="InterPro" id="IPR044567">
    <property type="entry name" value="CLSY/DRD1"/>
</dbReference>
<evidence type="ECO:0000259" key="9">
    <source>
        <dbReference type="PROSITE" id="PS51194"/>
    </source>
</evidence>
<evidence type="ECO:0000313" key="10">
    <source>
        <dbReference type="EMBL" id="KAL2651153.1"/>
    </source>
</evidence>
<dbReference type="GO" id="GO:0004386">
    <property type="term" value="F:helicase activity"/>
    <property type="evidence" value="ECO:0007669"/>
    <property type="project" value="UniProtKB-KW"/>
</dbReference>
<dbReference type="InterPro" id="IPR038718">
    <property type="entry name" value="SNF2-like_sf"/>
</dbReference>
<evidence type="ECO:0000259" key="8">
    <source>
        <dbReference type="PROSITE" id="PS51192"/>
    </source>
</evidence>
<feature type="compositionally biased region" description="Acidic residues" evidence="7">
    <location>
        <begin position="1593"/>
        <end position="1605"/>
    </location>
</feature>
<dbReference type="GO" id="GO:0016787">
    <property type="term" value="F:hydrolase activity"/>
    <property type="evidence" value="ECO:0007669"/>
    <property type="project" value="UniProtKB-KW"/>
</dbReference>
<dbReference type="Pfam" id="PF00271">
    <property type="entry name" value="Helicase_C"/>
    <property type="match status" value="1"/>
</dbReference>
<proteinExistence type="predicted"/>
<feature type="compositionally biased region" description="Basic and acidic residues" evidence="7">
    <location>
        <begin position="379"/>
        <end position="389"/>
    </location>
</feature>
<sequence length="1605" mass="180554">MSSMSFLSSTRESDRKLRARPMNNGDRCDYDSHPRNIRARSIVSEGCSKPRLEGFYRGSWWEVDILKTLNNAFLLRYLSKDVGEEYTLLPLNKLRLKSRAADNCDCRSLKKGMDISVNCTHPDWKGLDLHPKGLYDAKILEIKRDVHDRQCTCKFQVRFYCADDEDPSANTRKLSRSSPTCVTVSTMKVMQGVGILSFDDILDSLTSGEINAMIRWSNDVFHLEETKLYLDSPARYTDNRRLKDEKHVFLPSRNPASRKMDTLRGVPAPTSGLPGQFSGSDTTDSAGYVTGTSSDPFRWNAANFSKVDTDSKTLAKGKTYGLPNTKDSRSCRSKSAFVDSEKDGARFRTSRDGLPVFFINPSSSGEKREISHQQVSKRSRSEQKDREVSYGKADVPAKNASLQKGNEDEIVDVVGGSSDEASPLLTSVPARKLPISRRYSDDGNRESAPARSTKDEGSLKPSERKPHNGVVPKVQFAYPEDDEEDCQVLQIDGNIKGSCAEVTEERSSDEDDLNMRQFKCTASNVLNPGRLRDEDPRKRRRPVLRSGSGSADRKSNGGLDTFRIATNISDARLVANSEDDSGCEVLRKDPMVKRSVAGPAEGLKAPRNKGHSVPAKPYARSENDEAVGDTSKPLNNSRPRACRTTVVTSTGTNTPASLGKSDKKISFSRRSGSHQQFPSEPLYKSLLEEPPEEEKEKPRDTTCEVERKPKCGLSADWDPTSFRYLIPTLEEKQAEIRKRNEVKEQHEQECHERQLQLEHVQQPEQSIFEEGPLEENVVLAPLQEEEDMTCPHAEVSLNEAVGWICENCAMVTTRIEELVPFVETLQRPPSGEASDWDIGRRSPDIFEEPAEYQSIETDEEVTLMNSCDLPLRMRNAMHPHQKDGFNFLWRNLACGEGSIRKMREDRNTGCILSHAPGTGKTFLVIAFLQSYINQFPTCRPMIVAPKIMLRQWEKEFQRWKSDISVYILNTARESGKRILQRHENDGLLNSKNLSSKTHLDSCRLAMLVEWKRSRSVLLVSYNLFSCLTDEARIKTDEFGNHSESSERKEVRSMLLVKPSLLVLDEGHFPRGTGTRIRRSLMAVKTNTRILLSGTLFQNNFGELFNTLYLVRPGFVERFISFVPSSDGDGHSNLKKLLEMEEVTKAAENRARRVFVEEVGMKIEQGQSRKGHSDQLDFGLERLGSLTTHFVHHHTGGVLATLPGLRDFAVILKPTQRQCHLLESIEKTFCKPTQYLERETAVSYISIHPGLVGGQSWAELVKFLDTNTARNGEALRRATATKKETVDPSDGVKTKFVFDLLRFSNPKKEKVLVFSQHIGPLDLLANMFVAQFTWREDTEYLKLDGKLSLDERQKIIEKFNNPNGEACVLLASTKACGEGISLVGASRVVFLDVLWNPAVIKQAMSRAFRLGQKRIVYVYRLIASGTVEENKYKKAIRKDWLSRAIFSVAQAKSHELTNADPQSAAEVQILADGEMKVTDSTTHGKPAAEETVGGDTTANLSVIEGIRRLRKSEELLAWEVDTCTCKDVMLERVLENDTDADRKTFVKVIEHGSDFREKTLPVGPDAREWFLEGIDDNDAVDLGDSEPVETKDVNEDEADEEDEEDM</sequence>
<evidence type="ECO:0000256" key="6">
    <source>
        <dbReference type="ARBA" id="ARBA00023242"/>
    </source>
</evidence>
<dbReference type="Gene3D" id="3.40.50.300">
    <property type="entry name" value="P-loop containing nucleotide triphosphate hydrolases"/>
    <property type="match status" value="1"/>
</dbReference>
<evidence type="ECO:0000256" key="1">
    <source>
        <dbReference type="ARBA" id="ARBA00004123"/>
    </source>
</evidence>
<dbReference type="PANTHER" id="PTHR45821">
    <property type="entry name" value="SNF2 DOMAIN-CONTAINING PROTEIN CLASSY 2-RELATED"/>
    <property type="match status" value="1"/>
</dbReference>
<protein>
    <submittedName>
        <fullName evidence="10">Uncharacterized protein</fullName>
    </submittedName>
</protein>
<keyword evidence="2" id="KW-0547">Nucleotide-binding</keyword>
<dbReference type="InterPro" id="IPR027417">
    <property type="entry name" value="P-loop_NTPase"/>
</dbReference>
<dbReference type="Pfam" id="PF00176">
    <property type="entry name" value="SNF2-rel_dom"/>
    <property type="match status" value="1"/>
</dbReference>
<feature type="compositionally biased region" description="Basic and acidic residues" evidence="7">
    <location>
        <begin position="452"/>
        <end position="466"/>
    </location>
</feature>
<feature type="region of interest" description="Disordered" evidence="7">
    <location>
        <begin position="358"/>
        <end position="406"/>
    </location>
</feature>
<keyword evidence="5" id="KW-0067">ATP-binding</keyword>
<accession>A0ABD1ZIE3</accession>
<dbReference type="Pfam" id="PF16719">
    <property type="entry name" value="SAWADEE"/>
    <property type="match status" value="1"/>
</dbReference>
<dbReference type="InterPro" id="IPR049730">
    <property type="entry name" value="SNF2/RAD54-like_C"/>
</dbReference>
<dbReference type="InterPro" id="IPR014001">
    <property type="entry name" value="Helicase_ATP-bd"/>
</dbReference>
<feature type="domain" description="Helicase C-terminal" evidence="9">
    <location>
        <begin position="1295"/>
        <end position="1456"/>
    </location>
</feature>
<dbReference type="InterPro" id="IPR000330">
    <property type="entry name" value="SNF2_N"/>
</dbReference>
<feature type="compositionally biased region" description="Low complexity" evidence="7">
    <location>
        <begin position="644"/>
        <end position="654"/>
    </location>
</feature>
<dbReference type="Proteomes" id="UP001605036">
    <property type="component" value="Unassembled WGS sequence"/>
</dbReference>
<feature type="region of interest" description="Disordered" evidence="7">
    <location>
        <begin position="1573"/>
        <end position="1605"/>
    </location>
</feature>
<feature type="region of interest" description="Disordered" evidence="7">
    <location>
        <begin position="524"/>
        <end position="559"/>
    </location>
</feature>
<dbReference type="SUPFAM" id="SSF52540">
    <property type="entry name" value="P-loop containing nucleoside triphosphate hydrolases"/>
    <property type="match status" value="2"/>
</dbReference>
<dbReference type="GO" id="GO:0005634">
    <property type="term" value="C:nucleus"/>
    <property type="evidence" value="ECO:0007669"/>
    <property type="project" value="UniProtKB-SubCell"/>
</dbReference>
<evidence type="ECO:0000256" key="4">
    <source>
        <dbReference type="ARBA" id="ARBA00022806"/>
    </source>
</evidence>
<evidence type="ECO:0000256" key="3">
    <source>
        <dbReference type="ARBA" id="ARBA00022801"/>
    </source>
</evidence>
<dbReference type="InterPro" id="IPR032001">
    <property type="entry name" value="SAWADEE_dom"/>
</dbReference>
<dbReference type="PANTHER" id="PTHR45821:SF5">
    <property type="entry name" value="SNF2 DOMAIN-CONTAINING PROTEIN CLASSY 4"/>
    <property type="match status" value="1"/>
</dbReference>
<dbReference type="EMBL" id="JBHFFA010000001">
    <property type="protein sequence ID" value="KAL2651153.1"/>
    <property type="molecule type" value="Genomic_DNA"/>
</dbReference>
<feature type="compositionally biased region" description="Acidic residues" evidence="7">
    <location>
        <begin position="1573"/>
        <end position="1586"/>
    </location>
</feature>
<feature type="compositionally biased region" description="Polar residues" evidence="7">
    <location>
        <begin position="668"/>
        <end position="677"/>
    </location>
</feature>
<evidence type="ECO:0000256" key="5">
    <source>
        <dbReference type="ARBA" id="ARBA00022840"/>
    </source>
</evidence>
<dbReference type="PROSITE" id="PS51194">
    <property type="entry name" value="HELICASE_CTER"/>
    <property type="match status" value="1"/>
</dbReference>
<reference evidence="10 11" key="1">
    <citation type="submission" date="2024-09" db="EMBL/GenBank/DDBJ databases">
        <title>Chromosome-scale assembly of Riccia fluitans.</title>
        <authorList>
            <person name="Paukszto L."/>
            <person name="Sawicki J."/>
            <person name="Karawczyk K."/>
            <person name="Piernik-Szablinska J."/>
            <person name="Szczecinska M."/>
            <person name="Mazdziarz M."/>
        </authorList>
    </citation>
    <scope>NUCLEOTIDE SEQUENCE [LARGE SCALE GENOMIC DNA]</scope>
    <source>
        <strain evidence="10">Rf_01</strain>
        <tissue evidence="10">Aerial parts of the thallus</tissue>
    </source>
</reference>
<evidence type="ECO:0000256" key="7">
    <source>
        <dbReference type="SAM" id="MobiDB-lite"/>
    </source>
</evidence>
<dbReference type="GO" id="GO:0005524">
    <property type="term" value="F:ATP binding"/>
    <property type="evidence" value="ECO:0007669"/>
    <property type="project" value="UniProtKB-KW"/>
</dbReference>
<dbReference type="SMART" id="SM00490">
    <property type="entry name" value="HELICc"/>
    <property type="match status" value="1"/>
</dbReference>
<evidence type="ECO:0000313" key="11">
    <source>
        <dbReference type="Proteomes" id="UP001605036"/>
    </source>
</evidence>
<dbReference type="InterPro" id="IPR001650">
    <property type="entry name" value="Helicase_C-like"/>
</dbReference>
<feature type="compositionally biased region" description="Basic and acidic residues" evidence="7">
    <location>
        <begin position="694"/>
        <end position="706"/>
    </location>
</feature>
<organism evidence="10 11">
    <name type="scientific">Riccia fluitans</name>
    <dbReference type="NCBI Taxonomy" id="41844"/>
    <lineage>
        <taxon>Eukaryota</taxon>
        <taxon>Viridiplantae</taxon>
        <taxon>Streptophyta</taxon>
        <taxon>Embryophyta</taxon>
        <taxon>Marchantiophyta</taxon>
        <taxon>Marchantiopsida</taxon>
        <taxon>Marchantiidae</taxon>
        <taxon>Marchantiales</taxon>
        <taxon>Ricciaceae</taxon>
        <taxon>Riccia</taxon>
    </lineage>
</organism>
<gene>
    <name evidence="10" type="ORF">R1flu_019281</name>
</gene>
<keyword evidence="6" id="KW-0539">Nucleus</keyword>
<feature type="region of interest" description="Disordered" evidence="7">
    <location>
        <begin position="1"/>
        <end position="30"/>
    </location>
</feature>
<keyword evidence="3" id="KW-0378">Hydrolase</keyword>
<keyword evidence="11" id="KW-1185">Reference proteome</keyword>
<dbReference type="SMART" id="SM00487">
    <property type="entry name" value="DEXDc"/>
    <property type="match status" value="1"/>
</dbReference>